<evidence type="ECO:0000313" key="2">
    <source>
        <dbReference type="EMBL" id="QVW56447.1"/>
    </source>
</evidence>
<feature type="region of interest" description="Disordered" evidence="1">
    <location>
        <begin position="24"/>
        <end position="60"/>
    </location>
</feature>
<name>A0A8E7G1D8_9VIRU</name>
<proteinExistence type="predicted"/>
<evidence type="ECO:0000256" key="1">
    <source>
        <dbReference type="SAM" id="MobiDB-lite"/>
    </source>
</evidence>
<reference evidence="2" key="1">
    <citation type="submission" date="2020-10" db="EMBL/GenBank/DDBJ databases">
        <title>CRESS DNA virus dark matter in the feces of wild birds.</title>
        <authorList>
            <person name="Yang S."/>
            <person name="Zhang W."/>
        </authorList>
    </citation>
    <scope>NUCLEOTIDE SEQUENCE</scope>
    <source>
        <strain evidence="2">Bfb98gen1</strain>
    </source>
</reference>
<dbReference type="EMBL" id="MW182917">
    <property type="protein sequence ID" value="QVW56447.1"/>
    <property type="molecule type" value="Genomic_DNA"/>
</dbReference>
<organism evidence="2">
    <name type="scientific">Emberiza spodocephala Genomoviridae sp</name>
    <dbReference type="NCBI Taxonomy" id="2814950"/>
    <lineage>
        <taxon>Viruses</taxon>
        <taxon>Monodnaviria</taxon>
        <taxon>Shotokuvirae</taxon>
        <taxon>Cressdnaviricota</taxon>
        <taxon>Repensiviricetes</taxon>
        <taxon>Geplafuvirales</taxon>
        <taxon>Genomoviridae</taxon>
    </lineage>
</organism>
<accession>A0A8E7G1D8</accession>
<protein>
    <submittedName>
        <fullName evidence="2">Capsid protein</fullName>
    </submittedName>
</protein>
<sequence length="328" mass="36985">MAPTPSTAITPYCKCPRCNTMYRRRSYSSRARKPIRSTGRRRSSRRAYRTKKRTYRKKGAMTKKRILNVTSRKKRDTMLTMSNTTSTGASQSVAVAPAVVNAAQGAIFLWCATARDLTPGAGDLAKVTQDAMRTSSTCYMRGLSEHIRLQTSSSLPWLHRRICFTYKGVQPFRGRPAADSGTSSQYIETSNGMQRLWFNNQINQTPNYVNEISGVIFKGAFGVDWNDTISAPIDTKRITLKYDRTRTIASGNERGVLREYKLWHGMNKNLVYDEDETGASTDTTYWSVPSKAGMGDYYIMDIFQGGNGGQTTDLLRLDSTSTLYWHEK</sequence>